<name>A0A2I2KYI9_9ACTN</name>
<dbReference type="EMBL" id="FZMO01000466">
    <property type="protein sequence ID" value="SNQ50733.1"/>
    <property type="molecule type" value="Genomic_DNA"/>
</dbReference>
<accession>A0A2I2KYI9</accession>
<feature type="region of interest" description="Disordered" evidence="1">
    <location>
        <begin position="98"/>
        <end position="124"/>
    </location>
</feature>
<reference evidence="2 3" key="1">
    <citation type="submission" date="2017-06" db="EMBL/GenBank/DDBJ databases">
        <authorList>
            <person name="Kim H.J."/>
            <person name="Triplett B.A."/>
        </authorList>
    </citation>
    <scope>NUCLEOTIDE SEQUENCE [LARGE SCALE GENOMIC DNA]</scope>
    <source>
        <strain evidence="2">FRACA_ARgP5</strain>
    </source>
</reference>
<evidence type="ECO:0000313" key="2">
    <source>
        <dbReference type="EMBL" id="SNQ50733.1"/>
    </source>
</evidence>
<organism evidence="2 3">
    <name type="scientific">Frankia canadensis</name>
    <dbReference type="NCBI Taxonomy" id="1836972"/>
    <lineage>
        <taxon>Bacteria</taxon>
        <taxon>Bacillati</taxon>
        <taxon>Actinomycetota</taxon>
        <taxon>Actinomycetes</taxon>
        <taxon>Frankiales</taxon>
        <taxon>Frankiaceae</taxon>
        <taxon>Frankia</taxon>
    </lineage>
</organism>
<feature type="compositionally biased region" description="Basic and acidic residues" evidence="1">
    <location>
        <begin position="101"/>
        <end position="110"/>
    </location>
</feature>
<evidence type="ECO:0000313" key="3">
    <source>
        <dbReference type="Proteomes" id="UP000234331"/>
    </source>
</evidence>
<gene>
    <name evidence="2" type="ORF">FRACA_5180002</name>
</gene>
<proteinExistence type="predicted"/>
<evidence type="ECO:0000256" key="1">
    <source>
        <dbReference type="SAM" id="MobiDB-lite"/>
    </source>
</evidence>
<dbReference type="Proteomes" id="UP000234331">
    <property type="component" value="Unassembled WGS sequence"/>
</dbReference>
<dbReference type="AlphaFoldDB" id="A0A2I2KYI9"/>
<sequence>MAPAVEPEPAEEEEPEPAVGVALVAGGSEGWWAAFVGGGQDDHGAGGDAGGGADALQEGLQVGRAGDADLEQVAFVAGDAVAGLDLDDVGEAVGGVVGGARVDRGDRDEGGQGQSDLGGVDERRVGGDDAALLQAADALMDGGDRQAGGSAEVSETHAPISAQHLHDSSVEIFQHDPERTQVTVWERGCFWSVAWSRWDSRYGRRRVCARVAAGAARECPRAPRGECAGARGVAYRGLGFGRVGRGWEGRWR</sequence>
<keyword evidence="3" id="KW-1185">Reference proteome</keyword>
<protein>
    <submittedName>
        <fullName evidence="2">Uncharacterized protein</fullName>
    </submittedName>
</protein>